<dbReference type="PANTHER" id="PTHR11552:SF147">
    <property type="entry name" value="CHOLINE DEHYDROGENASE, MITOCHONDRIAL"/>
    <property type="match status" value="1"/>
</dbReference>
<sequence>MRIAMSYGPELSFLVLLRMLIGMYRPDIIDRGSRVKPVALSSLRSSYDFVIIGGGSAGSVLANRLSENKNWTVLLLEAGVDEPDMADVPVVFPVLQLTPVDWQFKTEPSNNYCKAMTGHVCNWPRGKAEGAEFIYEMSRTPTMKRLMARPNPNKLPACSSHAYPSLDYWRCYARYYTMTIYHPCGTCKMGPSVDKMAVVDARLRVHGVQGLRVIDASIMPVIVSGNTNAPTVMIAEKAADMIKEDWKA</sequence>
<dbReference type="PANTHER" id="PTHR11552">
    <property type="entry name" value="GLUCOSE-METHANOL-CHOLINE GMC OXIDOREDUCTASE"/>
    <property type="match status" value="1"/>
</dbReference>
<dbReference type="EMBL" id="WNWW01000326">
    <property type="protein sequence ID" value="KAF3426364.1"/>
    <property type="molecule type" value="Genomic_DNA"/>
</dbReference>
<keyword evidence="4" id="KW-1185">Reference proteome</keyword>
<reference evidence="3" key="1">
    <citation type="submission" date="2019-11" db="EMBL/GenBank/DDBJ databases">
        <title>The nuclear and mitochondrial genomes of Frieseomelitta varia - a highly eusocial stingless bee (Meliponini) with a permanently sterile worker caste.</title>
        <authorList>
            <person name="Freitas F.C.P."/>
            <person name="Lourenco A.P."/>
            <person name="Nunes F.M.F."/>
            <person name="Paschoal A.R."/>
            <person name="Abreu F.C.P."/>
            <person name="Barbin F.O."/>
            <person name="Bataglia L."/>
            <person name="Cardoso-Junior C.A.M."/>
            <person name="Cervoni M.S."/>
            <person name="Silva S.R."/>
            <person name="Dalarmi F."/>
            <person name="Del Lama M.A."/>
            <person name="Depintor T.S."/>
            <person name="Ferreira K.M."/>
            <person name="Goria P.S."/>
            <person name="Jaskot M.C."/>
            <person name="Lago D.C."/>
            <person name="Luna-Lucena D."/>
            <person name="Moda L.M."/>
            <person name="Nascimento L."/>
            <person name="Pedrino M."/>
            <person name="Rabico F.O."/>
            <person name="Sanches F.C."/>
            <person name="Santos D.E."/>
            <person name="Santos C.G."/>
            <person name="Vieira J."/>
            <person name="Lopes T.F."/>
            <person name="Barchuk A.R."/>
            <person name="Hartfelder K."/>
            <person name="Simoes Z.L.P."/>
            <person name="Bitondi M.M.G."/>
            <person name="Pinheiro D.G."/>
        </authorList>
    </citation>
    <scope>NUCLEOTIDE SEQUENCE</scope>
    <source>
        <strain evidence="3">USP_RPSP 00005682</strain>
        <tissue evidence="3">Whole individual</tissue>
    </source>
</reference>
<name>A0A833RCH2_9HYME</name>
<dbReference type="AlphaFoldDB" id="A0A833RCH2"/>
<organism evidence="3 4">
    <name type="scientific">Frieseomelitta varia</name>
    <dbReference type="NCBI Taxonomy" id="561572"/>
    <lineage>
        <taxon>Eukaryota</taxon>
        <taxon>Metazoa</taxon>
        <taxon>Ecdysozoa</taxon>
        <taxon>Arthropoda</taxon>
        <taxon>Hexapoda</taxon>
        <taxon>Insecta</taxon>
        <taxon>Pterygota</taxon>
        <taxon>Neoptera</taxon>
        <taxon>Endopterygota</taxon>
        <taxon>Hymenoptera</taxon>
        <taxon>Apocrita</taxon>
        <taxon>Aculeata</taxon>
        <taxon>Apoidea</taxon>
        <taxon>Anthophila</taxon>
        <taxon>Apidae</taxon>
        <taxon>Frieseomelitta</taxon>
    </lineage>
</organism>
<dbReference type="Gene3D" id="3.50.50.60">
    <property type="entry name" value="FAD/NAD(P)-binding domain"/>
    <property type="match status" value="2"/>
</dbReference>
<dbReference type="Pfam" id="PF05199">
    <property type="entry name" value="GMC_oxred_C"/>
    <property type="match status" value="1"/>
</dbReference>
<dbReference type="SUPFAM" id="SSF51905">
    <property type="entry name" value="FAD/NAD(P)-binding domain"/>
    <property type="match status" value="1"/>
</dbReference>
<accession>A0A833RCH2</accession>
<dbReference type="Proteomes" id="UP000655588">
    <property type="component" value="Unassembled WGS sequence"/>
</dbReference>
<dbReference type="Gene3D" id="3.30.560.10">
    <property type="entry name" value="Glucose Oxidase, domain 3"/>
    <property type="match status" value="2"/>
</dbReference>
<dbReference type="GO" id="GO:0016614">
    <property type="term" value="F:oxidoreductase activity, acting on CH-OH group of donors"/>
    <property type="evidence" value="ECO:0007669"/>
    <property type="project" value="InterPro"/>
</dbReference>
<dbReference type="InterPro" id="IPR012132">
    <property type="entry name" value="GMC_OxRdtase"/>
</dbReference>
<comment type="similarity">
    <text evidence="1">Belongs to the GMC oxidoreductase family.</text>
</comment>
<gene>
    <name evidence="3" type="ORF">E2986_13517</name>
</gene>
<evidence type="ECO:0000313" key="4">
    <source>
        <dbReference type="Proteomes" id="UP000655588"/>
    </source>
</evidence>
<feature type="domain" description="Glucose-methanol-choline oxidoreductase C-terminal" evidence="2">
    <location>
        <begin position="142"/>
        <end position="235"/>
    </location>
</feature>
<dbReference type="InterPro" id="IPR036188">
    <property type="entry name" value="FAD/NAD-bd_sf"/>
</dbReference>
<proteinExistence type="inferred from homology"/>
<evidence type="ECO:0000256" key="1">
    <source>
        <dbReference type="ARBA" id="ARBA00010790"/>
    </source>
</evidence>
<evidence type="ECO:0000313" key="3">
    <source>
        <dbReference type="EMBL" id="KAF3426364.1"/>
    </source>
</evidence>
<protein>
    <recommendedName>
        <fullName evidence="2">Glucose-methanol-choline oxidoreductase C-terminal domain-containing protein</fullName>
    </recommendedName>
</protein>
<dbReference type="GO" id="GO:0050660">
    <property type="term" value="F:flavin adenine dinucleotide binding"/>
    <property type="evidence" value="ECO:0007669"/>
    <property type="project" value="InterPro"/>
</dbReference>
<dbReference type="InterPro" id="IPR007867">
    <property type="entry name" value="GMC_OxRtase_C"/>
</dbReference>
<evidence type="ECO:0000259" key="2">
    <source>
        <dbReference type="Pfam" id="PF05199"/>
    </source>
</evidence>
<comment type="caution">
    <text evidence="3">The sequence shown here is derived from an EMBL/GenBank/DDBJ whole genome shotgun (WGS) entry which is preliminary data.</text>
</comment>